<dbReference type="Gene3D" id="1.10.510.10">
    <property type="entry name" value="Transferase(Phosphotransferase) domain 1"/>
    <property type="match status" value="1"/>
</dbReference>
<gene>
    <name evidence="10" type="ORF">ICL16_01375</name>
</gene>
<dbReference type="SMART" id="SM00387">
    <property type="entry name" value="HATPase_c"/>
    <property type="match status" value="1"/>
</dbReference>
<keyword evidence="6" id="KW-0175">Coiled coil</keyword>
<feature type="domain" description="Protein kinase" evidence="8">
    <location>
        <begin position="7"/>
        <end position="282"/>
    </location>
</feature>
<dbReference type="InterPro" id="IPR004358">
    <property type="entry name" value="Sig_transdc_His_kin-like_C"/>
</dbReference>
<sequence>MITIAGYKLIRIIHQGSNTVLYQGIKEQDERLVIVKTLTNVYPSLEEINRLRHEYEIIKNLNLTGVVQAIDLLNYGNGLALILEDFGGQSIQAFQNNKKLELLTCLHILLQIIEILDKLHQKQIIHKDIKPQNLIINPETLQVKITDFSIASRLSKENQKLGNLNLLEGTLAYISPEQTGRMNRAIDYRTDYYSLGVTFYEMLTSQLPFPTNDPMELVHCHIAKKPVSPHQLYPEIPAVVSDIVMKLLEKNAEDRYKSAVGIKYDLEVCIAQLEATGNIPYFIVGTQDLSGQLLIPQKLYGREKEVENLLAAFERVAAPPLPALNQGGFEIVLVSGYSGIGKSSLVYEIHKPIVKQNGYFINGKFDQFKRNVPYAAIIQAFRVLIQQLLTESSAQIAIWKEKLLKALGNNGRVIIDVIPEVSLIIGSQPELPQLGATESQNRFNRVFKEFIHVFTQQEHPLVLFLDDLQWADSASLKLIQLLATAPDSQYLLLIGAYRDNEVDAIHPLSQTLAHLQKEGGTFNNIILKPLSKAHVNQLITDTLGKTETTETQNLASLLFHKTAGNPFFLTQLLQTLYQEKLLTFDFNKRQWQWNIQLTQSIGITDKTVVELVASNIQKLSNDTQQVLKLAACIGNTFSLDVLAIVHEKSLRETATDLWEALQAGLILPLNNAYKIPLLWDWELGNSQSLISHNRPIVYKFLHDRVQQAAYSLIPEEQKKETHLKIGQLLLKNTPLQEREANIFDIVNQLNFGVESITSDSEKYELASLNLIAGKKAKVATAYEPAARYLNLSLELLAEDSWNYQYELTLNIHLEIVEAEYLNTNFARAKHLAELAIQKAKTLCEKVKLYEVLIQFYIAQNQVQVAVDTGLQVLEMLGVGLETKPPGELIIEDLINLPLMTDSSKLAAMRILNIIFPPAYFVAPHLLPSIIFTMVNLCLQYGNSSIGAYGYVLYGFFLCGIIGDIETGYRFGQLALKLVDKLDAREIKCKVDQIFYATVKHWKEHAKDNIFGCSEAIQIGLEMGDIETVGYAANALSVYLFIIGERLDVLEQRQAQLMDLVLKFKVQPIIDYARTSRQLSLNLLGKVADKSLLIGDVFDEVEMLPRLRETNVQITLFSVYFAKMLLLYLFKNYAGAVENARLAVEQSGGVLGVITFAVHNFYYSLSLLAHYPNVTPSEQQEYLSQVVANQEKMKSWAAYAPCNFQHKYELVEAEKARILGQTLEAMEYYDCAIAEAKEQGYIQDEALANELAAEFYLSLGKHKIAQTYMIEAYYKYIRWGAVAKVKDLEERYPQYMNQIANKQVSDIFVTQTTKTTTSTGLAALDLSTVLKATHAISQEIVLDKLLDKLMQIVMENAGAQKGILLLKESGELVVAAHENVELEKVVIQPLLKVEECQYLPVSLINYVQRTGEKVVLNDATQEGLFTSDRYISQHKVKSILAMPVINQGKLIGIIYLENRSCAGAFTRDRLQVLSLLCTQISISIENANLYKDLQQSEEREREKATQLETALHQLQNTQLQLVQTEKMSSLGQMVAGIAHEINNPVNFIKGNVNHASNYTQDLLTLVNLYQQYYPNPIDEIKDEIEAIDLEFLSEDLPKMMQSMKMGTNRISEIVRTMRNFSRVDASSMQPADIHEGIDGTLMILQHRLKAQTYRSAIEVIKEYGDLPPVECFIGQLNQVFMNILANAIDALEESFVEGQICIRTHTHGERAIIRIADNGSGMPQEVQQKLFNPFFTTKPVGKGTGIGLSISHQIVVEKHGGNIKCISEPGQGTEFIIEIPIKQ</sequence>
<dbReference type="PANTHER" id="PTHR43642:SF1">
    <property type="entry name" value="HYBRID SIGNAL TRANSDUCTION HISTIDINE KINASE G"/>
    <property type="match status" value="1"/>
</dbReference>
<feature type="domain" description="Histidine kinase" evidence="9">
    <location>
        <begin position="1535"/>
        <end position="1782"/>
    </location>
</feature>
<dbReference type="SMART" id="SM00220">
    <property type="entry name" value="S_TKc"/>
    <property type="match status" value="1"/>
</dbReference>
<keyword evidence="5" id="KW-0902">Two-component regulatory system</keyword>
<keyword evidence="7" id="KW-0812">Transmembrane</keyword>
<evidence type="ECO:0000256" key="7">
    <source>
        <dbReference type="SAM" id="Phobius"/>
    </source>
</evidence>
<dbReference type="GO" id="GO:0000155">
    <property type="term" value="F:phosphorelay sensor kinase activity"/>
    <property type="evidence" value="ECO:0007669"/>
    <property type="project" value="InterPro"/>
</dbReference>
<evidence type="ECO:0000256" key="3">
    <source>
        <dbReference type="ARBA" id="ARBA00022553"/>
    </source>
</evidence>
<feature type="transmembrane region" description="Helical" evidence="7">
    <location>
        <begin position="918"/>
        <end position="938"/>
    </location>
</feature>
<protein>
    <recommendedName>
        <fullName evidence="2">histidine kinase</fullName>
        <ecNumber evidence="2">2.7.13.3</ecNumber>
    </recommendedName>
</protein>
<keyword evidence="4" id="KW-0808">Transferase</keyword>
<dbReference type="Pfam" id="PF13191">
    <property type="entry name" value="AAA_16"/>
    <property type="match status" value="1"/>
</dbReference>
<keyword evidence="11" id="KW-1185">Reference proteome</keyword>
<feature type="coiled-coil region" evidence="6">
    <location>
        <begin position="1489"/>
        <end position="1526"/>
    </location>
</feature>
<dbReference type="InterPro" id="IPR008271">
    <property type="entry name" value="Ser/Thr_kinase_AS"/>
</dbReference>
<dbReference type="Pfam" id="PF02518">
    <property type="entry name" value="HATPase_c"/>
    <property type="match status" value="1"/>
</dbReference>
<evidence type="ECO:0000313" key="11">
    <source>
        <dbReference type="Proteomes" id="UP000629098"/>
    </source>
</evidence>
<dbReference type="EMBL" id="JACXAE010000009">
    <property type="protein sequence ID" value="MBD2770809.1"/>
    <property type="molecule type" value="Genomic_DNA"/>
</dbReference>
<comment type="catalytic activity">
    <reaction evidence="1">
        <text>ATP + protein L-histidine = ADP + protein N-phospho-L-histidine.</text>
        <dbReference type="EC" id="2.7.13.3"/>
    </reaction>
</comment>
<dbReference type="PANTHER" id="PTHR43642">
    <property type="entry name" value="HYBRID SIGNAL TRANSDUCTION HISTIDINE KINASE G"/>
    <property type="match status" value="1"/>
</dbReference>
<dbReference type="SUPFAM" id="SSF52540">
    <property type="entry name" value="P-loop containing nucleoside triphosphate hydrolases"/>
    <property type="match status" value="1"/>
</dbReference>
<dbReference type="CDD" id="cd00082">
    <property type="entry name" value="HisKA"/>
    <property type="match status" value="1"/>
</dbReference>
<name>A0A8J6XFV5_9CYAN</name>
<dbReference type="InterPro" id="IPR053159">
    <property type="entry name" value="Hybrid_Histidine_Kinase"/>
</dbReference>
<reference evidence="10" key="1">
    <citation type="submission" date="2020-09" db="EMBL/GenBank/DDBJ databases">
        <title>Iningainema tapete sp. nov. (Scytonemataceae, Cyanobacteria) from greenhouses in central Florida (USA) produces two types of nodularin with biosynthetic potential for microcystin-LR and anabaenopeptins.</title>
        <authorList>
            <person name="Berthold D.E."/>
            <person name="Lefler F.W."/>
            <person name="Huang I.-S."/>
            <person name="Abdulla H."/>
            <person name="Zimba P.V."/>
            <person name="Laughinghouse H.D. IV."/>
        </authorList>
    </citation>
    <scope>NUCLEOTIDE SEQUENCE</scope>
    <source>
        <strain evidence="10">BLCCT55</strain>
    </source>
</reference>
<dbReference type="SUPFAM" id="SSF55874">
    <property type="entry name" value="ATPase domain of HSP90 chaperone/DNA topoisomerase II/histidine kinase"/>
    <property type="match status" value="1"/>
</dbReference>
<dbReference type="Gene3D" id="3.30.200.20">
    <property type="entry name" value="Phosphorylase Kinase, domain 1"/>
    <property type="match status" value="1"/>
</dbReference>
<dbReference type="InterPro" id="IPR003661">
    <property type="entry name" value="HisK_dim/P_dom"/>
</dbReference>
<dbReference type="SUPFAM" id="SSF56112">
    <property type="entry name" value="Protein kinase-like (PK-like)"/>
    <property type="match status" value="1"/>
</dbReference>
<dbReference type="Gene3D" id="3.40.50.300">
    <property type="entry name" value="P-loop containing nucleotide triphosphate hydrolases"/>
    <property type="match status" value="1"/>
</dbReference>
<dbReference type="PROSITE" id="PS50109">
    <property type="entry name" value="HIS_KIN"/>
    <property type="match status" value="1"/>
</dbReference>
<feature type="transmembrane region" description="Helical" evidence="7">
    <location>
        <begin position="945"/>
        <end position="962"/>
    </location>
</feature>
<evidence type="ECO:0000256" key="1">
    <source>
        <dbReference type="ARBA" id="ARBA00000085"/>
    </source>
</evidence>
<comment type="caution">
    <text evidence="10">The sequence shown here is derived from an EMBL/GenBank/DDBJ whole genome shotgun (WGS) entry which is preliminary data.</text>
</comment>
<keyword evidence="3" id="KW-0597">Phosphoprotein</keyword>
<dbReference type="PROSITE" id="PS50011">
    <property type="entry name" value="PROTEIN_KINASE_DOM"/>
    <property type="match status" value="1"/>
</dbReference>
<evidence type="ECO:0000259" key="8">
    <source>
        <dbReference type="PROSITE" id="PS50011"/>
    </source>
</evidence>
<dbReference type="RefSeq" id="WP_190825100.1">
    <property type="nucleotide sequence ID" value="NZ_CAWPPI010000009.1"/>
</dbReference>
<evidence type="ECO:0000256" key="4">
    <source>
        <dbReference type="ARBA" id="ARBA00022777"/>
    </source>
</evidence>
<dbReference type="Gene3D" id="3.30.450.40">
    <property type="match status" value="1"/>
</dbReference>
<dbReference type="InterPro" id="IPR005467">
    <property type="entry name" value="His_kinase_dom"/>
</dbReference>
<keyword evidence="7" id="KW-0472">Membrane</keyword>
<dbReference type="CDD" id="cd14014">
    <property type="entry name" value="STKc_PknB_like"/>
    <property type="match status" value="1"/>
</dbReference>
<dbReference type="InterPro" id="IPR027417">
    <property type="entry name" value="P-loop_NTPase"/>
</dbReference>
<dbReference type="SMART" id="SM00065">
    <property type="entry name" value="GAF"/>
    <property type="match status" value="1"/>
</dbReference>
<proteinExistence type="predicted"/>
<dbReference type="InterPro" id="IPR000719">
    <property type="entry name" value="Prot_kinase_dom"/>
</dbReference>
<dbReference type="Gene3D" id="1.10.287.130">
    <property type="match status" value="1"/>
</dbReference>
<dbReference type="InterPro" id="IPR036890">
    <property type="entry name" value="HATPase_C_sf"/>
</dbReference>
<accession>A0A8J6XFV5</accession>
<dbReference type="SMART" id="SM00388">
    <property type="entry name" value="HisKA"/>
    <property type="match status" value="1"/>
</dbReference>
<dbReference type="SUPFAM" id="SSF47384">
    <property type="entry name" value="Homodimeric domain of signal transducing histidine kinase"/>
    <property type="match status" value="1"/>
</dbReference>
<dbReference type="EC" id="2.7.13.3" evidence="2"/>
<dbReference type="InterPro" id="IPR003018">
    <property type="entry name" value="GAF"/>
</dbReference>
<dbReference type="PROSITE" id="PS00108">
    <property type="entry name" value="PROTEIN_KINASE_ST"/>
    <property type="match status" value="1"/>
</dbReference>
<dbReference type="InterPro" id="IPR041664">
    <property type="entry name" value="AAA_16"/>
</dbReference>
<dbReference type="InterPro" id="IPR029016">
    <property type="entry name" value="GAF-like_dom_sf"/>
</dbReference>
<dbReference type="InterPro" id="IPR036097">
    <property type="entry name" value="HisK_dim/P_sf"/>
</dbReference>
<organism evidence="10 11">
    <name type="scientific">Iningainema tapete BLCC-T55</name>
    <dbReference type="NCBI Taxonomy" id="2748662"/>
    <lineage>
        <taxon>Bacteria</taxon>
        <taxon>Bacillati</taxon>
        <taxon>Cyanobacteriota</taxon>
        <taxon>Cyanophyceae</taxon>
        <taxon>Nostocales</taxon>
        <taxon>Scytonemataceae</taxon>
        <taxon>Iningainema tapete</taxon>
    </lineage>
</organism>
<dbReference type="Proteomes" id="UP000629098">
    <property type="component" value="Unassembled WGS sequence"/>
</dbReference>
<evidence type="ECO:0000256" key="5">
    <source>
        <dbReference type="ARBA" id="ARBA00023012"/>
    </source>
</evidence>
<evidence type="ECO:0000313" key="10">
    <source>
        <dbReference type="EMBL" id="MBD2770809.1"/>
    </source>
</evidence>
<dbReference type="Pfam" id="PF00069">
    <property type="entry name" value="Pkinase"/>
    <property type="match status" value="1"/>
</dbReference>
<dbReference type="Gene3D" id="3.30.565.10">
    <property type="entry name" value="Histidine kinase-like ATPase, C-terminal domain"/>
    <property type="match status" value="1"/>
</dbReference>
<evidence type="ECO:0000256" key="6">
    <source>
        <dbReference type="SAM" id="Coils"/>
    </source>
</evidence>
<evidence type="ECO:0000256" key="2">
    <source>
        <dbReference type="ARBA" id="ARBA00012438"/>
    </source>
</evidence>
<keyword evidence="4" id="KW-0418">Kinase</keyword>
<evidence type="ECO:0000259" key="9">
    <source>
        <dbReference type="PROSITE" id="PS50109"/>
    </source>
</evidence>
<dbReference type="InterPro" id="IPR003594">
    <property type="entry name" value="HATPase_dom"/>
</dbReference>
<keyword evidence="7" id="KW-1133">Transmembrane helix</keyword>
<dbReference type="Pfam" id="PF01590">
    <property type="entry name" value="GAF"/>
    <property type="match status" value="1"/>
</dbReference>
<dbReference type="SUPFAM" id="SSF55781">
    <property type="entry name" value="GAF domain-like"/>
    <property type="match status" value="1"/>
</dbReference>
<dbReference type="GO" id="GO:0005524">
    <property type="term" value="F:ATP binding"/>
    <property type="evidence" value="ECO:0007669"/>
    <property type="project" value="InterPro"/>
</dbReference>
<dbReference type="PRINTS" id="PR00344">
    <property type="entry name" value="BCTRLSENSOR"/>
</dbReference>
<dbReference type="InterPro" id="IPR011009">
    <property type="entry name" value="Kinase-like_dom_sf"/>
</dbReference>